<feature type="domain" description="Smf/DprA SLOG" evidence="2">
    <location>
        <begin position="17"/>
        <end position="200"/>
    </location>
</feature>
<protein>
    <submittedName>
        <fullName evidence="3">DNA-protecting protein DprA</fullName>
    </submittedName>
</protein>
<sequence>MQTLSTIPLELQHLKNLKTLYYHGNLQLLQQRKIAIIGSRNPNPYAQNFTKEISKKISPYATIISGGALGIDILAHSAALPNTIMVSPSSLDIIYPKTNQKIIQEIYQKGLMLSQFSPPYIPKHYSFLERNKIIISLAESIIIPQADLESGSMQSAKYALSLEKKIYVPPHHLGQSEGTQRLAKEGKADVIWEVDSFLSTLFETTSYQSADEILEFCKTNPFFEEAFIKFGEILFTYELEGKILRNNGRIEVL</sequence>
<dbReference type="SUPFAM" id="SSF102405">
    <property type="entry name" value="MCP/YpsA-like"/>
    <property type="match status" value="1"/>
</dbReference>
<dbReference type="InterPro" id="IPR057666">
    <property type="entry name" value="DrpA_SLOG"/>
</dbReference>
<evidence type="ECO:0000313" key="3">
    <source>
        <dbReference type="EMBL" id="MCL9819537.1"/>
    </source>
</evidence>
<dbReference type="Proteomes" id="UP001057522">
    <property type="component" value="Unassembled WGS sequence"/>
</dbReference>
<gene>
    <name evidence="3" type="ORF">NCR95_05045</name>
</gene>
<dbReference type="Pfam" id="PF02481">
    <property type="entry name" value="DNA_processg_A"/>
    <property type="match status" value="1"/>
</dbReference>
<evidence type="ECO:0000259" key="2">
    <source>
        <dbReference type="Pfam" id="PF02481"/>
    </source>
</evidence>
<reference evidence="3" key="1">
    <citation type="submission" date="2022-06" db="EMBL/GenBank/DDBJ databases">
        <title>Helicobacter colisuis sp. nov.</title>
        <authorList>
            <person name="Papic B."/>
            <person name="Gruntar I."/>
        </authorList>
    </citation>
    <scope>NUCLEOTIDE SEQUENCE</scope>
    <source>
        <strain evidence="3">11154-15</strain>
    </source>
</reference>
<keyword evidence="4" id="KW-1185">Reference proteome</keyword>
<name>A0ABT0TW51_9HELI</name>
<dbReference type="PANTHER" id="PTHR43022:SF1">
    <property type="entry name" value="PROTEIN SMF"/>
    <property type="match status" value="1"/>
</dbReference>
<dbReference type="PANTHER" id="PTHR43022">
    <property type="entry name" value="PROTEIN SMF"/>
    <property type="match status" value="1"/>
</dbReference>
<dbReference type="EMBL" id="JAMOKX010000004">
    <property type="protein sequence ID" value="MCL9819537.1"/>
    <property type="molecule type" value="Genomic_DNA"/>
</dbReference>
<proteinExistence type="inferred from homology"/>
<comment type="similarity">
    <text evidence="1">Belongs to the DprA/Smf family.</text>
</comment>
<dbReference type="InterPro" id="IPR003488">
    <property type="entry name" value="DprA"/>
</dbReference>
<organism evidence="3 4">
    <name type="scientific">Helicobacter colisuis</name>
    <dbReference type="NCBI Taxonomy" id="2949739"/>
    <lineage>
        <taxon>Bacteria</taxon>
        <taxon>Pseudomonadati</taxon>
        <taxon>Campylobacterota</taxon>
        <taxon>Epsilonproteobacteria</taxon>
        <taxon>Campylobacterales</taxon>
        <taxon>Helicobacteraceae</taxon>
        <taxon>Helicobacter</taxon>
    </lineage>
</organism>
<dbReference type="RefSeq" id="WP_250604266.1">
    <property type="nucleotide sequence ID" value="NZ_JAMOKX010000004.1"/>
</dbReference>
<accession>A0ABT0TW51</accession>
<evidence type="ECO:0000313" key="4">
    <source>
        <dbReference type="Proteomes" id="UP001057522"/>
    </source>
</evidence>
<evidence type="ECO:0000256" key="1">
    <source>
        <dbReference type="ARBA" id="ARBA00006525"/>
    </source>
</evidence>
<comment type="caution">
    <text evidence="3">The sequence shown here is derived from an EMBL/GenBank/DDBJ whole genome shotgun (WGS) entry which is preliminary data.</text>
</comment>
<dbReference type="Gene3D" id="3.40.50.450">
    <property type="match status" value="1"/>
</dbReference>